<protein>
    <submittedName>
        <fullName evidence="5">Glycosyltransferase</fullName>
        <ecNumber evidence="5">2.4.-.-</ecNumber>
    </submittedName>
</protein>
<dbReference type="EMBL" id="JBHHMI010000024">
    <property type="protein sequence ID" value="MFB5269077.1"/>
    <property type="molecule type" value="Genomic_DNA"/>
</dbReference>
<evidence type="ECO:0000256" key="3">
    <source>
        <dbReference type="ARBA" id="ARBA00022679"/>
    </source>
</evidence>
<dbReference type="Gene3D" id="3.90.550.10">
    <property type="entry name" value="Spore Coat Polysaccharide Biosynthesis Protein SpsA, Chain A"/>
    <property type="match status" value="2"/>
</dbReference>
<dbReference type="Proteomes" id="UP001580346">
    <property type="component" value="Unassembled WGS sequence"/>
</dbReference>
<accession>A0ABV5AXX7</accession>
<evidence type="ECO:0000313" key="5">
    <source>
        <dbReference type="EMBL" id="MFB5269077.1"/>
    </source>
</evidence>
<organism evidence="5 6">
    <name type="scientific">Paenibacillus enshidis</name>
    <dbReference type="NCBI Taxonomy" id="1458439"/>
    <lineage>
        <taxon>Bacteria</taxon>
        <taxon>Bacillati</taxon>
        <taxon>Bacillota</taxon>
        <taxon>Bacilli</taxon>
        <taxon>Bacillales</taxon>
        <taxon>Paenibacillaceae</taxon>
        <taxon>Paenibacillus</taxon>
    </lineage>
</organism>
<dbReference type="RefSeq" id="WP_375357353.1">
    <property type="nucleotide sequence ID" value="NZ_JBHHMI010000024.1"/>
</dbReference>
<proteinExistence type="inferred from homology"/>
<dbReference type="SUPFAM" id="SSF53448">
    <property type="entry name" value="Nucleotide-diphospho-sugar transferases"/>
    <property type="match status" value="2"/>
</dbReference>
<dbReference type="CDD" id="cd04647">
    <property type="entry name" value="LbH_MAT_like"/>
    <property type="match status" value="1"/>
</dbReference>
<evidence type="ECO:0000259" key="4">
    <source>
        <dbReference type="Pfam" id="PF00535"/>
    </source>
</evidence>
<keyword evidence="3 5" id="KW-0808">Transferase</keyword>
<keyword evidence="2 5" id="KW-0328">Glycosyltransferase</keyword>
<sequence length="768" mass="86886">MSEELITIAILAKDKAHTLPLYLNMIERQTYPSSRTNLYIRTNNNNDHTAEILQEWVNRIKDAYHEVYFDDRDVEEPVQNYEPRNWNPLKLKVLGKIRQESVQWAMDRGTHYFVADCDNFIAPDTIESLLNAEVPVIGPLLKTAEVPKSHYSNFHHLTDASGYFKSSTQYFGILYGMVRGLIQVDVIHSTYLIRKEFLQYVQYDDESGRFDYVIFSDRLRKAGIPQYIDNRRCYGAVTFMDTAEDFVGKNVEQNFYELAGLQQTAGDPGYQDSRDREREEAEAIPQSTFKVVGEGTEVQPGGVVKGAKHITLGCQVLVEAPYWLTAQANEGRDEASPALLSIGDGCRIGSGAVIDASCSVKLEGRAVIGPNVYITDKIPFQAKEDPFLMSYEDRPAGELTIGEGTLIESGVVVEGSVRIGRGCIIRPDSIVLQDIPDYCEVSGNPARITRVYMPYLGDWAAAADEAAARALLEQRRSQPFLSICIPTYNRAACLDQCLQSIFSQIGDTPLIEVDVSDNASPDETADVVRRYMEKYSNLRYSRNDENLGADRNILKVLNEARGAFIKLQGDDNYFVQDSIWPLLSFIQQQADCGVIHINVLNGDGNIIRGEGAEFYLDQASVNATFMTSLILRRADWHKVEDKTRFIDSFLAQFYFVFSILCNINSKFAIINSAMFTGADNDPTEYTLGDVFIRSYLNILGHFVGSGLSEEAVKRDKHRLLGNYLMPQYNWARRKFPPEFTADFEEVFTEYYGNEPYYQDSLTWFRSLG</sequence>
<dbReference type="InterPro" id="IPR029044">
    <property type="entry name" value="Nucleotide-diphossugar_trans"/>
</dbReference>
<dbReference type="Pfam" id="PF00535">
    <property type="entry name" value="Glycos_transf_2"/>
    <property type="match status" value="1"/>
</dbReference>
<dbReference type="InterPro" id="IPR050757">
    <property type="entry name" value="Collagen_mod_GT25"/>
</dbReference>
<dbReference type="PANTHER" id="PTHR10730:SF53">
    <property type="entry name" value="GLYCOSYLTRANSFERASE 25 FAMILY MEMBER"/>
    <property type="match status" value="1"/>
</dbReference>
<dbReference type="SUPFAM" id="SSF51161">
    <property type="entry name" value="Trimeric LpxA-like enzymes"/>
    <property type="match status" value="1"/>
</dbReference>
<evidence type="ECO:0000313" key="6">
    <source>
        <dbReference type="Proteomes" id="UP001580346"/>
    </source>
</evidence>
<evidence type="ECO:0000256" key="1">
    <source>
        <dbReference type="ARBA" id="ARBA00006721"/>
    </source>
</evidence>
<dbReference type="EC" id="2.4.-.-" evidence="5"/>
<dbReference type="GO" id="GO:0016757">
    <property type="term" value="F:glycosyltransferase activity"/>
    <property type="evidence" value="ECO:0007669"/>
    <property type="project" value="UniProtKB-KW"/>
</dbReference>
<comment type="caution">
    <text evidence="5">The sequence shown here is derived from an EMBL/GenBank/DDBJ whole genome shotgun (WGS) entry which is preliminary data.</text>
</comment>
<reference evidence="5 6" key="1">
    <citation type="submission" date="2024-09" db="EMBL/GenBank/DDBJ databases">
        <title>Paenibacillus zeirhizospherea sp. nov., isolated from surface of the maize (Zea mays) roots in a horticulture field, Hungary.</title>
        <authorList>
            <person name="Marton D."/>
            <person name="Farkas M."/>
            <person name="Bedics A."/>
            <person name="Toth E."/>
            <person name="Tancsics A."/>
            <person name="Boka K."/>
            <person name="Maroti G."/>
            <person name="Kriszt B."/>
            <person name="Cserhati M."/>
        </authorList>
    </citation>
    <scope>NUCLEOTIDE SEQUENCE [LARGE SCALE GENOMIC DNA]</scope>
    <source>
        <strain evidence="5 6">KCTC 33519</strain>
    </source>
</reference>
<dbReference type="Pfam" id="PF00132">
    <property type="entry name" value="Hexapep"/>
    <property type="match status" value="1"/>
</dbReference>
<name>A0ABV5AXX7_9BACL</name>
<dbReference type="PANTHER" id="PTHR10730">
    <property type="entry name" value="PROCOLLAGEN-LYSINE,2-OXOGLUTARATE 5-DIOXYGENASE/GLYCOSYLTRANSFERASE 25 FAMILY MEMBER"/>
    <property type="match status" value="1"/>
</dbReference>
<feature type="domain" description="Glycosyltransferase 2-like" evidence="4">
    <location>
        <begin position="482"/>
        <end position="598"/>
    </location>
</feature>
<dbReference type="InterPro" id="IPR001451">
    <property type="entry name" value="Hexapep"/>
</dbReference>
<dbReference type="Gene3D" id="2.160.10.10">
    <property type="entry name" value="Hexapeptide repeat proteins"/>
    <property type="match status" value="1"/>
</dbReference>
<gene>
    <name evidence="5" type="ORF">ACE41H_20135</name>
</gene>
<dbReference type="InterPro" id="IPR001173">
    <property type="entry name" value="Glyco_trans_2-like"/>
</dbReference>
<evidence type="ECO:0000256" key="2">
    <source>
        <dbReference type="ARBA" id="ARBA00022676"/>
    </source>
</evidence>
<dbReference type="InterPro" id="IPR011004">
    <property type="entry name" value="Trimer_LpxA-like_sf"/>
</dbReference>
<keyword evidence="6" id="KW-1185">Reference proteome</keyword>
<comment type="similarity">
    <text evidence="1">Belongs to the glycosyltransferase 25 family.</text>
</comment>